<evidence type="ECO:0000313" key="3">
    <source>
        <dbReference type="Proteomes" id="UP000001260"/>
    </source>
</evidence>
<evidence type="ECO:0000256" key="1">
    <source>
        <dbReference type="SAM" id="Coils"/>
    </source>
</evidence>
<evidence type="ECO:0000313" key="2">
    <source>
        <dbReference type="EMBL" id="BAE81019.1"/>
    </source>
</evidence>
<feature type="coiled-coil region" evidence="1">
    <location>
        <begin position="117"/>
        <end position="146"/>
    </location>
</feature>
<dbReference type="HOGENOM" id="CLU_403718_0_0_0"/>
<dbReference type="eggNOG" id="ENOG502ZAS8">
    <property type="taxonomic scope" value="Bacteria"/>
</dbReference>
<dbReference type="STRING" id="264202.CF0247"/>
<dbReference type="Proteomes" id="UP000001260">
    <property type="component" value="Chromosome"/>
</dbReference>
<sequence>MRKACYNFEKALEHLEKLKKISYGSPASFINSAKINELFSNDHYVGEMKQALKNIEDYLKKAGSLPKSEANKALQESNFLIAGVQNVFSFLESRERELYQSLANDYSEISKVYNKTQANLSRKIIKEEEEEELVERELEEMCEEERFLNNLVEVKRDRSYELFYMSDEENKRFYTDTLIQIICKQGKVHETAHEGDPLTKTIVWNSEELHNIASSLVFANDMPIRLFYQKALSDLETESTKKIHNAVMGLFFSRYDATVVSNNPKKDNLRYFNDFLYFLRDAWKTLSDHTHDQTHYRHSFTLISALSSGIFESKLAFTEAARYLYFHIHTKLHPEGEKKPLSSGHYVSEIYEELYRFLSKYPNGPLFKAIDRMLDPHSSVFDPIILGMFPGLEGTLKLGDKSINVIRSPSPITQSSILYANCNEEFIGFLNAKANLGDTTLVLNIQNRLSRKDRARSRVLEEILDGIDRAHVFSFPEPEDLLNGIEKMHGEQETFLGFFSVFKEEFNKSGSSSLFSVPDVSIGKIHAFIDDSLSVLKETFFSKKKILFKNDKLLLLHIISYLIVFKLIEIIDPNNLIVMSKDGLDYASVFISGFSFFADDEFWDEHRLKLLMVKVLAPTLVARDRLVFANYIELMSKFLNCLRKNRQNLSNLKPIFNYDLEKWNFSGYLNEITEA</sequence>
<organism evidence="2 3">
    <name type="scientific">Chlamydia felis (strain Fe/C-56)</name>
    <name type="common">Chlamydophila felis</name>
    <dbReference type="NCBI Taxonomy" id="264202"/>
    <lineage>
        <taxon>Bacteria</taxon>
        <taxon>Pseudomonadati</taxon>
        <taxon>Chlamydiota</taxon>
        <taxon>Chlamydiia</taxon>
        <taxon>Chlamydiales</taxon>
        <taxon>Chlamydiaceae</taxon>
        <taxon>Chlamydia/Chlamydophila group</taxon>
        <taxon>Chlamydia</taxon>
    </lineage>
</organism>
<dbReference type="AlphaFoldDB" id="Q255L9"/>
<dbReference type="OrthoDB" id="18776at2"/>
<dbReference type="EMBL" id="AP006861">
    <property type="protein sequence ID" value="BAE81019.1"/>
    <property type="molecule type" value="Genomic_DNA"/>
</dbReference>
<protein>
    <submittedName>
        <fullName evidence="2">Calcium binding EF-hand protein</fullName>
    </submittedName>
</protein>
<name>Q255L9_CHLFF</name>
<gene>
    <name evidence="2" type="primary">cef</name>
    <name evidence="2" type="ordered locus">CF0247</name>
</gene>
<keyword evidence="1" id="KW-0175">Coiled coil</keyword>
<keyword evidence="3" id="KW-1185">Reference proteome</keyword>
<dbReference type="RefSeq" id="WP_011457800.1">
    <property type="nucleotide sequence ID" value="NC_007899.1"/>
</dbReference>
<proteinExistence type="predicted"/>
<dbReference type="KEGG" id="cfe:CF0247"/>
<reference evidence="2 3" key="1">
    <citation type="journal article" date="2006" name="DNA Res.">
        <title>Genome sequence of the cat pathogen, Chlamydophila felis.</title>
        <authorList>
            <person name="Azuma Y."/>
            <person name="Hirakawa H."/>
            <person name="Yamashita A."/>
            <person name="Cai Y."/>
            <person name="Rahman M.A."/>
            <person name="Suzuki H."/>
            <person name="Mitaku S."/>
            <person name="Toh H."/>
            <person name="Goto S."/>
            <person name="Murakami T."/>
            <person name="Sugi K."/>
            <person name="Hayashi H."/>
            <person name="Fukushi H."/>
            <person name="Hattori M."/>
            <person name="Kuhara S."/>
            <person name="Shirai M."/>
        </authorList>
    </citation>
    <scope>NUCLEOTIDE SEQUENCE [LARGE SCALE GENOMIC DNA]</scope>
    <source>
        <strain evidence="2 3">Fe/C-56</strain>
    </source>
</reference>
<accession>Q255L9</accession>